<keyword evidence="7" id="KW-0406">Ion transport</keyword>
<keyword evidence="5 11" id="KW-0812">Transmembrane</keyword>
<protein>
    <submittedName>
        <fullName evidence="16">TonB-dependent receptor</fullName>
    </submittedName>
</protein>
<dbReference type="InterPro" id="IPR036942">
    <property type="entry name" value="Beta-barrel_TonB_sf"/>
</dbReference>
<keyword evidence="9 11" id="KW-0472">Membrane</keyword>
<keyword evidence="3 11" id="KW-1134">Transmembrane beta strand</keyword>
<evidence type="ECO:0000256" key="3">
    <source>
        <dbReference type="ARBA" id="ARBA00022452"/>
    </source>
</evidence>
<organism evidence="16 17">
    <name type="scientific">Phenylobacterium hankyongense</name>
    <dbReference type="NCBI Taxonomy" id="1813876"/>
    <lineage>
        <taxon>Bacteria</taxon>
        <taxon>Pseudomonadati</taxon>
        <taxon>Pseudomonadota</taxon>
        <taxon>Alphaproteobacteria</taxon>
        <taxon>Caulobacterales</taxon>
        <taxon>Caulobacteraceae</taxon>
        <taxon>Phenylobacterium</taxon>
    </lineage>
</organism>
<feature type="signal peptide" evidence="13">
    <location>
        <begin position="1"/>
        <end position="22"/>
    </location>
</feature>
<dbReference type="Pfam" id="PF07715">
    <property type="entry name" value="Plug"/>
    <property type="match status" value="1"/>
</dbReference>
<keyword evidence="16" id="KW-0675">Receptor</keyword>
<dbReference type="InterPro" id="IPR039426">
    <property type="entry name" value="TonB-dep_rcpt-like"/>
</dbReference>
<comment type="subcellular location">
    <subcellularLocation>
        <location evidence="1 11">Cell outer membrane</location>
        <topology evidence="1 11">Multi-pass membrane protein</topology>
    </subcellularLocation>
</comment>
<evidence type="ECO:0000256" key="2">
    <source>
        <dbReference type="ARBA" id="ARBA00022448"/>
    </source>
</evidence>
<evidence type="ECO:0000256" key="1">
    <source>
        <dbReference type="ARBA" id="ARBA00004571"/>
    </source>
</evidence>
<evidence type="ECO:0000259" key="14">
    <source>
        <dbReference type="Pfam" id="PF00593"/>
    </source>
</evidence>
<evidence type="ECO:0000256" key="13">
    <source>
        <dbReference type="SAM" id="SignalP"/>
    </source>
</evidence>
<sequence length="776" mass="82894">MVIQFPGLKACAFAATALTALAGGQAYAQSAAAPVAAAAPNQIEEVVVTALKRSTTVQSTPIAISAVTGQSIEKMGASSIQDYYRTVPNLQVDGNSPTSRRLTLRGVRAAGEATVGLYYDETPLTGPAGTTQDASSTTADINLFDIERVEILRGPQGTLYGSGSMGGTLRVIFAKPNSHKYEGAVEGQATNTEDGGPGYSVKGMVNVPIIEDKLAARLVIYKAEQSGYVDNIYLGRKDINDQHSSGGRLIVGFTPTDDLTLTATAVFQKTLLDGQNSWYPALGAKDYSTAAKVIAPTSDNLTMYNVTGKYDMHWATFTGTASYYKWTLLRNSDYSPTLSGSRANATSCRNYIAGGAPAFGAPANPACTPAQMAQYTAYADSRIPSALYQPMGLTSWNYEARLSGQALDDKVDWTAGAYYEDRNDYIESEVPLADKTTGQVIQPLNLGAWRHVGTATKQTAFFAEVAYKPISPLTLTVGVREFKYDKTVNGVVLVSNFITQSYVGPPASVDASASGWVSKFNAAYQINPDIMVYAMAAKGFRPGGANNVPGLASALLAYQPDSLWNYEAGVKSQWFERRLTLNAAAYQIDWSNLQITATSANGAFSYLTNAGQARIRGLELEAVARPMDGLTLNATAAFVNAVLTTDQANSTILITGSTGLAGDEFPNVPKFSGSASAEYTWPLTGNINGLVRADYAYVGQSASQFRPTYVYYEKQGDYGLVNLRGGVEGDDWGAYLFVNNVTNEVGLTSVTSSVNNPKQVISLTPRTVGVTVRRRF</sequence>
<dbReference type="GO" id="GO:0006826">
    <property type="term" value="P:iron ion transport"/>
    <property type="evidence" value="ECO:0007669"/>
    <property type="project" value="UniProtKB-KW"/>
</dbReference>
<dbReference type="Gene3D" id="2.40.170.20">
    <property type="entry name" value="TonB-dependent receptor, beta-barrel domain"/>
    <property type="match status" value="2"/>
</dbReference>
<comment type="similarity">
    <text evidence="11 12">Belongs to the TonB-dependent receptor family.</text>
</comment>
<evidence type="ECO:0000256" key="5">
    <source>
        <dbReference type="ARBA" id="ARBA00022692"/>
    </source>
</evidence>
<name>A0A328B6Q1_9CAUL</name>
<dbReference type="EMBL" id="QFYP01000001">
    <property type="protein sequence ID" value="RAK60698.1"/>
    <property type="molecule type" value="Genomic_DNA"/>
</dbReference>
<proteinExistence type="inferred from homology"/>
<evidence type="ECO:0000256" key="10">
    <source>
        <dbReference type="ARBA" id="ARBA00023237"/>
    </source>
</evidence>
<accession>A0A328B6Q1</accession>
<evidence type="ECO:0000256" key="12">
    <source>
        <dbReference type="RuleBase" id="RU003357"/>
    </source>
</evidence>
<dbReference type="InterPro" id="IPR012910">
    <property type="entry name" value="Plug_dom"/>
</dbReference>
<reference evidence="17" key="1">
    <citation type="submission" date="2018-05" db="EMBL/GenBank/DDBJ databases">
        <authorList>
            <person name="Li X."/>
        </authorList>
    </citation>
    <scope>NUCLEOTIDE SEQUENCE [LARGE SCALE GENOMIC DNA]</scope>
    <source>
        <strain evidence="17">HKS-05</strain>
    </source>
</reference>
<keyword evidence="8 12" id="KW-0798">TonB box</keyword>
<dbReference type="PROSITE" id="PS52016">
    <property type="entry name" value="TONB_DEPENDENT_REC_3"/>
    <property type="match status" value="1"/>
</dbReference>
<gene>
    <name evidence="16" type="ORF">DJ021_13205</name>
</gene>
<evidence type="ECO:0000313" key="16">
    <source>
        <dbReference type="EMBL" id="RAK60698.1"/>
    </source>
</evidence>
<dbReference type="GO" id="GO:0009279">
    <property type="term" value="C:cell outer membrane"/>
    <property type="evidence" value="ECO:0007669"/>
    <property type="project" value="UniProtKB-SubCell"/>
</dbReference>
<dbReference type="InterPro" id="IPR000531">
    <property type="entry name" value="Beta-barrel_TonB"/>
</dbReference>
<evidence type="ECO:0000256" key="9">
    <source>
        <dbReference type="ARBA" id="ARBA00023136"/>
    </source>
</evidence>
<feature type="domain" description="TonB-dependent receptor-like beta-barrel" evidence="14">
    <location>
        <begin position="449"/>
        <end position="741"/>
    </location>
</feature>
<dbReference type="PANTHER" id="PTHR32552">
    <property type="entry name" value="FERRICHROME IRON RECEPTOR-RELATED"/>
    <property type="match status" value="1"/>
</dbReference>
<feature type="domain" description="TonB-dependent receptor plug" evidence="15">
    <location>
        <begin position="57"/>
        <end position="168"/>
    </location>
</feature>
<keyword evidence="2 11" id="KW-0813">Transport</keyword>
<keyword evidence="17" id="KW-1185">Reference proteome</keyword>
<dbReference type="RefSeq" id="WP_111457990.1">
    <property type="nucleotide sequence ID" value="NZ_QFYP01000001.1"/>
</dbReference>
<evidence type="ECO:0000313" key="17">
    <source>
        <dbReference type="Proteomes" id="UP000249842"/>
    </source>
</evidence>
<keyword evidence="6" id="KW-0408">Iron</keyword>
<keyword evidence="10 11" id="KW-0998">Cell outer membrane</keyword>
<evidence type="ECO:0000256" key="11">
    <source>
        <dbReference type="PROSITE-ProRule" id="PRU01360"/>
    </source>
</evidence>
<keyword evidence="13" id="KW-0732">Signal</keyword>
<evidence type="ECO:0000256" key="7">
    <source>
        <dbReference type="ARBA" id="ARBA00023065"/>
    </source>
</evidence>
<feature type="chain" id="PRO_5016378626" evidence="13">
    <location>
        <begin position="23"/>
        <end position="776"/>
    </location>
</feature>
<keyword evidence="4" id="KW-0410">Iron transport</keyword>
<evidence type="ECO:0000256" key="8">
    <source>
        <dbReference type="ARBA" id="ARBA00023077"/>
    </source>
</evidence>
<evidence type="ECO:0000256" key="4">
    <source>
        <dbReference type="ARBA" id="ARBA00022496"/>
    </source>
</evidence>
<dbReference type="Pfam" id="PF00593">
    <property type="entry name" value="TonB_dep_Rec_b-barrel"/>
    <property type="match status" value="1"/>
</dbReference>
<evidence type="ECO:0000256" key="6">
    <source>
        <dbReference type="ARBA" id="ARBA00023004"/>
    </source>
</evidence>
<dbReference type="AlphaFoldDB" id="A0A328B6Q1"/>
<dbReference type="OrthoDB" id="9760333at2"/>
<dbReference type="PANTHER" id="PTHR32552:SF81">
    <property type="entry name" value="TONB-DEPENDENT OUTER MEMBRANE RECEPTOR"/>
    <property type="match status" value="1"/>
</dbReference>
<evidence type="ECO:0000259" key="15">
    <source>
        <dbReference type="Pfam" id="PF07715"/>
    </source>
</evidence>
<dbReference type="SUPFAM" id="SSF56935">
    <property type="entry name" value="Porins"/>
    <property type="match status" value="1"/>
</dbReference>
<comment type="caution">
    <text evidence="16">The sequence shown here is derived from an EMBL/GenBank/DDBJ whole genome shotgun (WGS) entry which is preliminary data.</text>
</comment>
<dbReference type="Proteomes" id="UP000249842">
    <property type="component" value="Unassembled WGS sequence"/>
</dbReference>